<evidence type="ECO:0000313" key="2">
    <source>
        <dbReference type="EMBL" id="WQD37654.1"/>
    </source>
</evidence>
<dbReference type="GO" id="GO:0008168">
    <property type="term" value="F:methyltransferase activity"/>
    <property type="evidence" value="ECO:0007669"/>
    <property type="project" value="UniProtKB-KW"/>
</dbReference>
<dbReference type="Proteomes" id="UP001325680">
    <property type="component" value="Chromosome"/>
</dbReference>
<dbReference type="CDD" id="cd02440">
    <property type="entry name" value="AdoMet_MTases"/>
    <property type="match status" value="1"/>
</dbReference>
<evidence type="ECO:0000313" key="3">
    <source>
        <dbReference type="Proteomes" id="UP001325680"/>
    </source>
</evidence>
<dbReference type="Pfam" id="PF13649">
    <property type="entry name" value="Methyltransf_25"/>
    <property type="match status" value="1"/>
</dbReference>
<dbReference type="InterPro" id="IPR041698">
    <property type="entry name" value="Methyltransf_25"/>
</dbReference>
<keyword evidence="2" id="KW-0808">Transferase</keyword>
<feature type="domain" description="Methyltransferase" evidence="1">
    <location>
        <begin position="60"/>
        <end position="153"/>
    </location>
</feature>
<name>A0ABZ0W4L2_9BACT</name>
<keyword evidence="3" id="KW-1185">Reference proteome</keyword>
<sequence length="227" mass="26183">MPDFSTRSSEKELLDDPSIPFEDIRQNMRELNIINTLLGGHAITKRGFRKILGTRREISICEIGCGGGDNLFVIHQWCSRAGVKAKLTGVDINAHCVEFAKDRYGPLGIEFICSDYKTSAVAPDIIFSSLFCHHFTNGELVLMLQWMQQHCKVGFFINDLHRHPLAWWSIKGLTKTFSRSYLVKNDAPLSVRRAFKKKEWQQLLQKTGIEADINWQWAFRHLILYKK</sequence>
<dbReference type="Gene3D" id="3.40.50.150">
    <property type="entry name" value="Vaccinia Virus protein VP39"/>
    <property type="match status" value="1"/>
</dbReference>
<protein>
    <submittedName>
        <fullName evidence="2">Methyltransferase domain-containing protein</fullName>
    </submittedName>
</protein>
<dbReference type="GO" id="GO:0032259">
    <property type="term" value="P:methylation"/>
    <property type="evidence" value="ECO:0007669"/>
    <property type="project" value="UniProtKB-KW"/>
</dbReference>
<dbReference type="EMBL" id="CP139960">
    <property type="protein sequence ID" value="WQD37654.1"/>
    <property type="molecule type" value="Genomic_DNA"/>
</dbReference>
<gene>
    <name evidence="2" type="ORF">U0035_18445</name>
</gene>
<reference evidence="2 3" key="1">
    <citation type="submission" date="2023-12" db="EMBL/GenBank/DDBJ databases">
        <title>Genome sequencing and assembly of bacterial species from a model synthetic community.</title>
        <authorList>
            <person name="Hogle S.L."/>
        </authorList>
    </citation>
    <scope>NUCLEOTIDE SEQUENCE [LARGE SCALE GENOMIC DNA]</scope>
    <source>
        <strain evidence="2 3">HAMBI_3031</strain>
    </source>
</reference>
<proteinExistence type="predicted"/>
<dbReference type="InterPro" id="IPR029063">
    <property type="entry name" value="SAM-dependent_MTases_sf"/>
</dbReference>
<evidence type="ECO:0000259" key="1">
    <source>
        <dbReference type="Pfam" id="PF13649"/>
    </source>
</evidence>
<accession>A0ABZ0W4L2</accession>
<dbReference type="SUPFAM" id="SSF53335">
    <property type="entry name" value="S-adenosyl-L-methionine-dependent methyltransferases"/>
    <property type="match status" value="1"/>
</dbReference>
<organism evidence="2 3">
    <name type="scientific">Niabella yanshanensis</name>
    <dbReference type="NCBI Taxonomy" id="577386"/>
    <lineage>
        <taxon>Bacteria</taxon>
        <taxon>Pseudomonadati</taxon>
        <taxon>Bacteroidota</taxon>
        <taxon>Chitinophagia</taxon>
        <taxon>Chitinophagales</taxon>
        <taxon>Chitinophagaceae</taxon>
        <taxon>Niabella</taxon>
    </lineage>
</organism>
<keyword evidence="2" id="KW-0489">Methyltransferase</keyword>
<dbReference type="RefSeq" id="WP_114791566.1">
    <property type="nucleotide sequence ID" value="NZ_CP139960.1"/>
</dbReference>